<dbReference type="Pfam" id="PF01344">
    <property type="entry name" value="Kelch_1"/>
    <property type="match status" value="1"/>
</dbReference>
<proteinExistence type="predicted"/>
<organism evidence="3 4">
    <name type="scientific">Thelohanellus kitauei</name>
    <name type="common">Myxosporean</name>
    <dbReference type="NCBI Taxonomy" id="669202"/>
    <lineage>
        <taxon>Eukaryota</taxon>
        <taxon>Metazoa</taxon>
        <taxon>Cnidaria</taxon>
        <taxon>Myxozoa</taxon>
        <taxon>Myxosporea</taxon>
        <taxon>Bivalvulida</taxon>
        <taxon>Platysporina</taxon>
        <taxon>Myxobolidae</taxon>
        <taxon>Thelohanellus</taxon>
    </lineage>
</organism>
<dbReference type="InterPro" id="IPR006652">
    <property type="entry name" value="Kelch_1"/>
</dbReference>
<evidence type="ECO:0000313" key="4">
    <source>
        <dbReference type="Proteomes" id="UP000031668"/>
    </source>
</evidence>
<dbReference type="Proteomes" id="UP000031668">
    <property type="component" value="Unassembled WGS sequence"/>
</dbReference>
<dbReference type="Gene3D" id="2.120.10.80">
    <property type="entry name" value="Kelch-type beta propeller"/>
    <property type="match status" value="1"/>
</dbReference>
<dbReference type="GO" id="GO:0005794">
    <property type="term" value="C:Golgi apparatus"/>
    <property type="evidence" value="ECO:0007669"/>
    <property type="project" value="TreeGrafter"/>
</dbReference>
<dbReference type="OrthoDB" id="10250130at2759"/>
<dbReference type="EMBL" id="JWZT01003310">
    <property type="protein sequence ID" value="KII67072.1"/>
    <property type="molecule type" value="Genomic_DNA"/>
</dbReference>
<keyword evidence="1" id="KW-0880">Kelch repeat</keyword>
<dbReference type="Pfam" id="PF24681">
    <property type="entry name" value="Kelch_KLHDC2_KLHL20_DRC7"/>
    <property type="match status" value="1"/>
</dbReference>
<keyword evidence="2" id="KW-0677">Repeat</keyword>
<dbReference type="PANTHER" id="PTHR46376">
    <property type="entry name" value="LEUCINE-ZIPPER-LIKE TRANSCRIPTIONAL REGULATOR 1"/>
    <property type="match status" value="1"/>
</dbReference>
<sequence>MYVLDVYSAPAGRSGHCMTSISKYLIIYGGYDYFSNTIYNELWIYNTVSSTWRLYPVQIETASRCISSAICAAGNFVYIFGGTSSSLLGKETNSLISFDIINATWQIISPHTDEYHQNSPPPMYGSCIFYHNKSLYIFGGCTALQFFDTMYQYCLTTSTWAVVVQNGLKQTPSYRTFGTVFKNK</sequence>
<dbReference type="InterPro" id="IPR015915">
    <property type="entry name" value="Kelch-typ_b-propeller"/>
</dbReference>
<protein>
    <submittedName>
        <fullName evidence="3">Nitrile-specifier protein 5</fullName>
    </submittedName>
</protein>
<evidence type="ECO:0000256" key="2">
    <source>
        <dbReference type="ARBA" id="ARBA00022737"/>
    </source>
</evidence>
<evidence type="ECO:0000313" key="3">
    <source>
        <dbReference type="EMBL" id="KII67072.1"/>
    </source>
</evidence>
<dbReference type="SUPFAM" id="SSF117281">
    <property type="entry name" value="Kelch motif"/>
    <property type="match status" value="1"/>
</dbReference>
<dbReference type="PANTHER" id="PTHR46376:SF1">
    <property type="entry name" value="LEUCINE-ZIPPER-LIKE TRANSCRIPTIONAL REGULATOR 1"/>
    <property type="match status" value="1"/>
</dbReference>
<dbReference type="AlphaFoldDB" id="A0A0C2MZL9"/>
<gene>
    <name evidence="3" type="ORF">RF11_00976</name>
</gene>
<evidence type="ECO:0000256" key="1">
    <source>
        <dbReference type="ARBA" id="ARBA00022441"/>
    </source>
</evidence>
<reference evidence="3 4" key="1">
    <citation type="journal article" date="2014" name="Genome Biol. Evol.">
        <title>The genome of the myxosporean Thelohanellus kitauei shows adaptations to nutrient acquisition within its fish host.</title>
        <authorList>
            <person name="Yang Y."/>
            <person name="Xiong J."/>
            <person name="Zhou Z."/>
            <person name="Huo F."/>
            <person name="Miao W."/>
            <person name="Ran C."/>
            <person name="Liu Y."/>
            <person name="Zhang J."/>
            <person name="Feng J."/>
            <person name="Wang M."/>
            <person name="Wang M."/>
            <person name="Wang L."/>
            <person name="Yao B."/>
        </authorList>
    </citation>
    <scope>NUCLEOTIDE SEQUENCE [LARGE SCALE GENOMIC DNA]</scope>
    <source>
        <strain evidence="3">Wuqing</strain>
    </source>
</reference>
<accession>A0A0C2MZL9</accession>
<comment type="caution">
    <text evidence="3">The sequence shown here is derived from an EMBL/GenBank/DDBJ whole genome shotgun (WGS) entry which is preliminary data.</text>
</comment>
<dbReference type="InterPro" id="IPR051568">
    <property type="entry name" value="LZTR1/Attractin"/>
</dbReference>
<name>A0A0C2MZL9_THEKT</name>
<keyword evidence="4" id="KW-1185">Reference proteome</keyword>